<dbReference type="EMBL" id="JBGOOT010000002">
    <property type="protein sequence ID" value="MEZ8194107.1"/>
    <property type="molecule type" value="Genomic_DNA"/>
</dbReference>
<evidence type="ECO:0000313" key="2">
    <source>
        <dbReference type="EMBL" id="MEZ8194107.1"/>
    </source>
</evidence>
<name>A0ABV4M322_9VIBR</name>
<accession>A0ABV4M322</accession>
<sequence length="160" mass="18290">MTQSTTTQPPTLPLNPALLPDAPSWWPLAWGWWSLMALACFTVLLVVIYLRWRKKKLAPKKAALKIITNQALEHTPSAAIELLRQAALSYYPRERIAMLSGEEWYAFLDSQISQPRFTPNSAVWQQALYQKPSSETQQSLIEDCQIWIEQALPPKRGGRE</sequence>
<dbReference type="Proteomes" id="UP001569153">
    <property type="component" value="Unassembled WGS sequence"/>
</dbReference>
<keyword evidence="1" id="KW-1133">Transmembrane helix</keyword>
<dbReference type="InterPro" id="IPR025489">
    <property type="entry name" value="DUF4381"/>
</dbReference>
<dbReference type="Pfam" id="PF14316">
    <property type="entry name" value="DUF4381"/>
    <property type="match status" value="1"/>
</dbReference>
<keyword evidence="1" id="KW-0472">Membrane</keyword>
<comment type="caution">
    <text evidence="2">The sequence shown here is derived from an EMBL/GenBank/DDBJ whole genome shotgun (WGS) entry which is preliminary data.</text>
</comment>
<evidence type="ECO:0000313" key="3">
    <source>
        <dbReference type="Proteomes" id="UP001569153"/>
    </source>
</evidence>
<organism evidence="2 3">
    <name type="scientific">Vibrio cortegadensis</name>
    <dbReference type="NCBI Taxonomy" id="1328770"/>
    <lineage>
        <taxon>Bacteria</taxon>
        <taxon>Pseudomonadati</taxon>
        <taxon>Pseudomonadota</taxon>
        <taxon>Gammaproteobacteria</taxon>
        <taxon>Vibrionales</taxon>
        <taxon>Vibrionaceae</taxon>
        <taxon>Vibrio</taxon>
    </lineage>
</organism>
<keyword evidence="1" id="KW-0812">Transmembrane</keyword>
<protein>
    <submittedName>
        <fullName evidence="2">DUF4381 domain-containing protein</fullName>
    </submittedName>
</protein>
<dbReference type="RefSeq" id="WP_113798452.1">
    <property type="nucleotide sequence ID" value="NZ_JBGONK010000006.1"/>
</dbReference>
<proteinExistence type="predicted"/>
<feature type="transmembrane region" description="Helical" evidence="1">
    <location>
        <begin position="30"/>
        <end position="52"/>
    </location>
</feature>
<keyword evidence="3" id="KW-1185">Reference proteome</keyword>
<reference evidence="2 3" key="1">
    <citation type="submission" date="2024-06" db="EMBL/GenBank/DDBJ databases">
        <authorList>
            <person name="Steensen K."/>
            <person name="Seneca J."/>
            <person name="Bartlau N."/>
            <person name="Yu A.X."/>
            <person name="Polz M.F."/>
        </authorList>
    </citation>
    <scope>NUCLEOTIDE SEQUENCE [LARGE SCALE GENOMIC DNA]</scope>
    <source>
        <strain evidence="2 3">FF146</strain>
    </source>
</reference>
<gene>
    <name evidence="2" type="ORF">ACED38_04305</name>
</gene>
<evidence type="ECO:0000256" key="1">
    <source>
        <dbReference type="SAM" id="Phobius"/>
    </source>
</evidence>